<dbReference type="InterPro" id="IPR029063">
    <property type="entry name" value="SAM-dependent_MTases_sf"/>
</dbReference>
<dbReference type="EMBL" id="JABFFQ010000009">
    <property type="protein sequence ID" value="MDV4343609.1"/>
    <property type="molecule type" value="Genomic_DNA"/>
</dbReference>
<comment type="similarity">
    <text evidence="1">Belongs to the N(4)/N(6)-methyltransferase family.</text>
</comment>
<feature type="coiled-coil region" evidence="5">
    <location>
        <begin position="62"/>
        <end position="109"/>
    </location>
</feature>
<evidence type="ECO:0000256" key="1">
    <source>
        <dbReference type="ARBA" id="ARBA00006594"/>
    </source>
</evidence>
<proteinExistence type="inferred from homology"/>
<sequence>MSEKYKKLVGLLKELFQLDQPDLDFGLYRIMHARSREVTQFLDKDLLPQVREAFEQYQPADKASLQAELASAIKKAQELGADPETIPKITGLRTKLDNVAVDIDALESEVYDHLYSFFRRYYSEGDFLAKRVYKPGVYAIPYEGEEVKLHWANNDQYYIKTSEYLRDYSFRLRQDSGGEPMRVHFRLADATEGEHGNVKPAEGKDRVFILSPGGESGQDFIAVENDDLVIQFEYRPTEKSDWPEDDRKNKKKPPTQKGLIAMAVRDVLSVADPALAPWLRELGKPHLKSNGETADYCCLEAHLYRYSARNTFDYFIHKDLGKFLRRELDFYIKNEVMHLDDVENETALRVEQYLSKIKVIRSIAGKIINFLAQLEDFQKILWLKKKFVIETNYCITIDQIPEEFYPEIVAKDEQRKEWVRLFAIDEVENYSEPLTPEFLKANDKLVLDTSFFGSGFTARLASKIDTLEDKINGMLIHGDNFQALKLLEKRYHGKVKCIYIDPPYNTDSSKIPYKNNYRHSSWIAMMYDRLAALHPTLTLDGAIFVSIDKTERTVLEHTMDEIFGQNNRVEELIWAMNTNNSQAPNYSTNHEYVLVYAKDRRIAEQDRDMFREPKPGFEEVMALVSRLNPSYPPVSTIEAELRSLYEIHKIEFREEIEAKGLEWDDEKGNDPWKGLYNYNRAEYRDANGVFVLEAEAQDREAHIWVWREADSSMPATKQASSTRDPDHPNWRFYKPPHPVTGQSCPHPKSGWKFAYSDDEDSPDRRSFLSLDRDNRISWGQDENKVPQLKRFLHEVETNVGKSVFTDYSDGEKQTSAMFGRSGVFLSPKHADFVSRFVVHAAKEDSIILDCFGGTGSTAHAVIKLNRDDHGDRKYVLIEVTEYFDTVMKPRVLKAVYSRDWREGKPVSRDGISHCIKIIHLESYEDTLNNLEFRHTEQQTLLDFTEAQGADGFKEEYFLRYMLDVETRDSQSLLNTHAFIDPMAYKLRVKRPGSDESREMNIDLLETFNYLIGLTEQHIAAPQTFSAEFERDSENRLRLKDALKQDEAGPWWFRTVTGVMPDGRTALVIWRKRPGGETTEGIEQDNLILNEWFSTHVRPSRESTFDLIYVNGDNNLENLKTQEDLWKVRLIEEDFHRSMFDTREL</sequence>
<dbReference type="Gene3D" id="3.40.50.150">
    <property type="entry name" value="Vaccinia Virus protein VP39"/>
    <property type="match status" value="1"/>
</dbReference>
<evidence type="ECO:0000313" key="8">
    <source>
        <dbReference type="Proteomes" id="UP001273768"/>
    </source>
</evidence>
<evidence type="ECO:0000259" key="6">
    <source>
        <dbReference type="Pfam" id="PF01555"/>
    </source>
</evidence>
<keyword evidence="8" id="KW-1185">Reference proteome</keyword>
<feature type="domain" description="DNA methylase N-4/N-6" evidence="6">
    <location>
        <begin position="495"/>
        <end position="882"/>
    </location>
</feature>
<evidence type="ECO:0000256" key="3">
    <source>
        <dbReference type="ARBA" id="ARBA00022679"/>
    </source>
</evidence>
<dbReference type="InterPro" id="IPR002941">
    <property type="entry name" value="DNA_methylase_N4/N6"/>
</dbReference>
<keyword evidence="5" id="KW-0175">Coiled coil</keyword>
<dbReference type="PROSITE" id="PS00092">
    <property type="entry name" value="N6_MTASE"/>
    <property type="match status" value="1"/>
</dbReference>
<keyword evidence="4" id="KW-0949">S-adenosyl-L-methionine</keyword>
<gene>
    <name evidence="7" type="ORF">HL657_10610</name>
</gene>
<organism evidence="7 8">
    <name type="scientific">Methanoculleus nereidis</name>
    <dbReference type="NCBI Taxonomy" id="2735141"/>
    <lineage>
        <taxon>Archaea</taxon>
        <taxon>Methanobacteriati</taxon>
        <taxon>Methanobacteriota</taxon>
        <taxon>Stenosarchaea group</taxon>
        <taxon>Methanomicrobia</taxon>
        <taxon>Methanomicrobiales</taxon>
        <taxon>Methanomicrobiaceae</taxon>
        <taxon>Methanoculleus</taxon>
    </lineage>
</organism>
<evidence type="ECO:0000256" key="4">
    <source>
        <dbReference type="ARBA" id="ARBA00022691"/>
    </source>
</evidence>
<keyword evidence="2" id="KW-0489">Methyltransferase</keyword>
<dbReference type="InterPro" id="IPR002052">
    <property type="entry name" value="DNA_methylase_N6_adenine_CS"/>
</dbReference>
<dbReference type="SUPFAM" id="SSF53335">
    <property type="entry name" value="S-adenosyl-L-methionine-dependent methyltransferases"/>
    <property type="match status" value="1"/>
</dbReference>
<dbReference type="Proteomes" id="UP001273768">
    <property type="component" value="Unassembled WGS sequence"/>
</dbReference>
<dbReference type="RefSeq" id="WP_317296793.1">
    <property type="nucleotide sequence ID" value="NZ_JABFFQ010000009.1"/>
</dbReference>
<evidence type="ECO:0000313" key="7">
    <source>
        <dbReference type="EMBL" id="MDV4343609.1"/>
    </source>
</evidence>
<reference evidence="7 8" key="1">
    <citation type="submission" date="2020-05" db="EMBL/GenBank/DDBJ databases">
        <title>Isolation and characterization of methanoarchaea from a cold seep at offshore SW Taiwan.</title>
        <authorList>
            <person name="Chen Y.-W."/>
            <person name="Chen S.-C."/>
            <person name="Lai M.-C."/>
        </authorList>
    </citation>
    <scope>NUCLEOTIDE SEQUENCE [LARGE SCALE GENOMIC DNA]</scope>
    <source>
        <strain evidence="7 8">YWC-01</strain>
    </source>
</reference>
<dbReference type="InterPro" id="IPR002295">
    <property type="entry name" value="N4/N6-MTase_EcoPI_Mod-like"/>
</dbReference>
<keyword evidence="3" id="KW-0808">Transferase</keyword>
<accession>A0ABU3Z466</accession>
<evidence type="ECO:0000256" key="2">
    <source>
        <dbReference type="ARBA" id="ARBA00022603"/>
    </source>
</evidence>
<protein>
    <submittedName>
        <fullName evidence="7">Site-specific DNA-methyltransferase</fullName>
    </submittedName>
</protein>
<name>A0ABU3Z466_9EURY</name>
<dbReference type="PRINTS" id="PR00506">
    <property type="entry name" value="D21N6MTFRASE"/>
</dbReference>
<dbReference type="Pfam" id="PF01555">
    <property type="entry name" value="N6_N4_Mtase"/>
    <property type="match status" value="1"/>
</dbReference>
<evidence type="ECO:0000256" key="5">
    <source>
        <dbReference type="SAM" id="Coils"/>
    </source>
</evidence>
<comment type="caution">
    <text evidence="7">The sequence shown here is derived from an EMBL/GenBank/DDBJ whole genome shotgun (WGS) entry which is preliminary data.</text>
</comment>